<comment type="caution">
    <text evidence="1">The sequence shown here is derived from an EMBL/GenBank/DDBJ whole genome shotgun (WGS) entry which is preliminary data.</text>
</comment>
<proteinExistence type="predicted"/>
<dbReference type="Proteomes" id="UP000179106">
    <property type="component" value="Unassembled WGS sequence"/>
</dbReference>
<sequence length="61" mass="6777">MHGVFFLSGLLAYSPVRGAFSERTIFVRATTRSLPAPRLRQAGARGMLVRILLEMSPNFLV</sequence>
<evidence type="ECO:0000313" key="1">
    <source>
        <dbReference type="EMBL" id="OGZ53341.1"/>
    </source>
</evidence>
<reference evidence="1 2" key="1">
    <citation type="journal article" date="2016" name="Nat. Commun.">
        <title>Thousands of microbial genomes shed light on interconnected biogeochemical processes in an aquifer system.</title>
        <authorList>
            <person name="Anantharaman K."/>
            <person name="Brown C.T."/>
            <person name="Hug L.A."/>
            <person name="Sharon I."/>
            <person name="Castelle C.J."/>
            <person name="Probst A.J."/>
            <person name="Thomas B.C."/>
            <person name="Singh A."/>
            <person name="Wilkins M.J."/>
            <person name="Karaoz U."/>
            <person name="Brodie E.L."/>
            <person name="Williams K.H."/>
            <person name="Hubbard S.S."/>
            <person name="Banfield J.F."/>
        </authorList>
    </citation>
    <scope>NUCLEOTIDE SEQUENCE [LARGE SCALE GENOMIC DNA]</scope>
</reference>
<gene>
    <name evidence="1" type="ORF">A3B25_03865</name>
</gene>
<protein>
    <submittedName>
        <fullName evidence="1">Uncharacterized protein</fullName>
    </submittedName>
</protein>
<dbReference type="AlphaFoldDB" id="A0A1G2GTQ7"/>
<organism evidence="1 2">
    <name type="scientific">Candidatus Ryanbacteria bacterium RIFCSPLOWO2_01_FULL_48_26</name>
    <dbReference type="NCBI Taxonomy" id="1802126"/>
    <lineage>
        <taxon>Bacteria</taxon>
        <taxon>Candidatus Ryaniibacteriota</taxon>
    </lineage>
</organism>
<name>A0A1G2GTQ7_9BACT</name>
<evidence type="ECO:0000313" key="2">
    <source>
        <dbReference type="Proteomes" id="UP000179106"/>
    </source>
</evidence>
<dbReference type="EMBL" id="MHNW01000023">
    <property type="protein sequence ID" value="OGZ53341.1"/>
    <property type="molecule type" value="Genomic_DNA"/>
</dbReference>
<accession>A0A1G2GTQ7</accession>